<feature type="region of interest" description="Disordered" evidence="5">
    <location>
        <begin position="543"/>
        <end position="578"/>
    </location>
</feature>
<dbReference type="PROSITE" id="PS51886">
    <property type="entry name" value="TLDC"/>
    <property type="match status" value="1"/>
</dbReference>
<organism evidence="7 8">
    <name type="scientific">Seminavis robusta</name>
    <dbReference type="NCBI Taxonomy" id="568900"/>
    <lineage>
        <taxon>Eukaryota</taxon>
        <taxon>Sar</taxon>
        <taxon>Stramenopiles</taxon>
        <taxon>Ochrophyta</taxon>
        <taxon>Bacillariophyta</taxon>
        <taxon>Bacillariophyceae</taxon>
        <taxon>Bacillariophycidae</taxon>
        <taxon>Naviculales</taxon>
        <taxon>Naviculaceae</taxon>
        <taxon>Seminavis</taxon>
    </lineage>
</organism>
<dbReference type="InterPro" id="IPR006571">
    <property type="entry name" value="TLDc_dom"/>
</dbReference>
<keyword evidence="3" id="KW-0496">Mitochondrion</keyword>
<dbReference type="Pfam" id="PF07534">
    <property type="entry name" value="TLD"/>
    <property type="match status" value="1"/>
</dbReference>
<sequence length="578" mass="64099">MTSTATTTTSNDDDDLSAYKEKFLDKFPLTETEVDRLLLLFPLTTNDETNDSVKIVHHNNNTHQDDDDEWHATTLRQIQESILPKARQWLFVEAPNLACPLLPYDIPDDKEKSALCSAFYFLEAMVSMMGRRGSRFLINFVYTVASNGQNSTTNGGGPTPEALVDILYRHLMAALQITTTIHKQQQNIVTDPPKAWIRSLSKTAGSSVSRSAWTEWINNVLPQSIRGLSTFYYHVLFPNSGTSSSSTSRGPNSLPPLSLPQTDQDSFFWRGSSSSSSSSYNNNIPLTLTCMAPSLSSGNKWYRLYSSNWDGLSFLALQNALLSYTGATVMLVRPKKEGHNNNTTTPSSVFGFYTDSPWKESNSWFGGEGFDSFLFYINDNDLGVYWPTWETSNGHYMYLNASPQNSGIQQQATALRGLAMGGISADTPRVHLTPSLENCKATVTDTTYASGALLPDDPDGMPSSPFFDVDALEVWAIASKEEYLQHRAAGTKQLARKEETRQRAAQVDRSQFLNDFQTGAFINNLFDHREEARGRHDFVAADSGSGYFVEEKPPSISALSPEKEAKSPLGQGDGEETQ</sequence>
<accession>A0A9N8EAW3</accession>
<evidence type="ECO:0000259" key="6">
    <source>
        <dbReference type="PROSITE" id="PS51886"/>
    </source>
</evidence>
<dbReference type="SMART" id="SM00584">
    <property type="entry name" value="TLDc"/>
    <property type="match status" value="1"/>
</dbReference>
<evidence type="ECO:0000313" key="8">
    <source>
        <dbReference type="Proteomes" id="UP001153069"/>
    </source>
</evidence>
<dbReference type="Proteomes" id="UP001153069">
    <property type="component" value="Unassembled WGS sequence"/>
</dbReference>
<comment type="caution">
    <text evidence="7">The sequence shown here is derived from an EMBL/GenBank/DDBJ whole genome shotgun (WGS) entry which is preliminary data.</text>
</comment>
<dbReference type="OrthoDB" id="49001at2759"/>
<dbReference type="GO" id="GO:0005739">
    <property type="term" value="C:mitochondrion"/>
    <property type="evidence" value="ECO:0007669"/>
    <property type="project" value="UniProtKB-SubCell"/>
</dbReference>
<protein>
    <recommendedName>
        <fullName evidence="4">Oxidation resistance protein 1</fullName>
    </recommendedName>
</protein>
<keyword evidence="8" id="KW-1185">Reference proteome</keyword>
<comment type="similarity">
    <text evidence="2">Belongs to the OXR1 family.</text>
</comment>
<comment type="subcellular location">
    <subcellularLocation>
        <location evidence="1">Mitochondrion</location>
    </subcellularLocation>
</comment>
<dbReference type="PANTHER" id="PTHR23354">
    <property type="entry name" value="NUCLEOLAR PROTEIN 7/ESTROGEN RECEPTOR COACTIVATOR-RELATED"/>
    <property type="match status" value="1"/>
</dbReference>
<evidence type="ECO:0000256" key="5">
    <source>
        <dbReference type="SAM" id="MobiDB-lite"/>
    </source>
</evidence>
<evidence type="ECO:0000256" key="3">
    <source>
        <dbReference type="ARBA" id="ARBA00023128"/>
    </source>
</evidence>
<gene>
    <name evidence="7" type="ORF">SEMRO_858_G211810.1</name>
</gene>
<name>A0A9N8EAW3_9STRA</name>
<proteinExistence type="inferred from homology"/>
<evidence type="ECO:0000256" key="1">
    <source>
        <dbReference type="ARBA" id="ARBA00004173"/>
    </source>
</evidence>
<reference evidence="7" key="1">
    <citation type="submission" date="2020-06" db="EMBL/GenBank/DDBJ databases">
        <authorList>
            <consortium name="Plant Systems Biology data submission"/>
        </authorList>
    </citation>
    <scope>NUCLEOTIDE SEQUENCE</scope>
    <source>
        <strain evidence="7">D6</strain>
    </source>
</reference>
<dbReference type="PANTHER" id="PTHR23354:SF62">
    <property type="entry name" value="MUSTARD, ISOFORM V"/>
    <property type="match status" value="1"/>
</dbReference>
<feature type="domain" description="TLDc" evidence="6">
    <location>
        <begin position="278"/>
        <end position="478"/>
    </location>
</feature>
<dbReference type="EMBL" id="CAICTM010000857">
    <property type="protein sequence ID" value="CAB9517458.1"/>
    <property type="molecule type" value="Genomic_DNA"/>
</dbReference>
<dbReference type="AlphaFoldDB" id="A0A9N8EAW3"/>
<evidence type="ECO:0000256" key="2">
    <source>
        <dbReference type="ARBA" id="ARBA00009540"/>
    </source>
</evidence>
<evidence type="ECO:0000313" key="7">
    <source>
        <dbReference type="EMBL" id="CAB9517458.1"/>
    </source>
</evidence>
<evidence type="ECO:0000256" key="4">
    <source>
        <dbReference type="ARBA" id="ARBA00040604"/>
    </source>
</evidence>